<reference evidence="3" key="3">
    <citation type="submission" date="2017-04" db="EMBL/GenBank/DDBJ databases">
        <authorList>
            <person name="Afonso C.L."/>
            <person name="Miller P.J."/>
            <person name="Scott M.A."/>
            <person name="Spackman E."/>
            <person name="Goraichik I."/>
            <person name="Dimitrov K.M."/>
            <person name="Suarez D.L."/>
            <person name="Swayne D.E."/>
        </authorList>
    </citation>
    <scope>NUCLEOTIDE SEQUENCE [LARGE SCALE GENOMIC DNA]</scope>
    <source>
        <strain evidence="3">FDF-1</strain>
    </source>
</reference>
<evidence type="ECO:0000313" key="4">
    <source>
        <dbReference type="Proteomes" id="UP000185713"/>
    </source>
</evidence>
<dbReference type="EMBL" id="FXBN01000002">
    <property type="protein sequence ID" value="SMH40114.1"/>
    <property type="molecule type" value="Genomic_DNA"/>
</dbReference>
<dbReference type="STRING" id="523843.SAMN06264941_1494"/>
<dbReference type="EMBL" id="RJJH01000014">
    <property type="protein sequence ID" value="RNI09527.1"/>
    <property type="molecule type" value="Genomic_DNA"/>
</dbReference>
<evidence type="ECO:0000313" key="6">
    <source>
        <dbReference type="Proteomes" id="UP000278252"/>
    </source>
</evidence>
<proteinExistence type="predicted"/>
<evidence type="ECO:0000313" key="1">
    <source>
        <dbReference type="EMBL" id="OJH48631.1"/>
    </source>
</evidence>
<name>A0A1L9C2E3_9EURY</name>
<dbReference type="Proteomes" id="UP000193969">
    <property type="component" value="Unassembled WGS sequence"/>
</dbReference>
<accession>A0A1L9C2E3</accession>
<evidence type="ECO:0000313" key="2">
    <source>
        <dbReference type="EMBL" id="RNI09527.1"/>
    </source>
</evidence>
<sequence length="232" mass="25667">MLESNGIYVNDFDAETTSYEKVGDEIHYEGDFKIDVEKKVDDKFKMLKTKGTFEGTIKPDGSMQVEYIGNNFNLHMILSNIGKNQETILYQFDQVMTVDGKTKKTNKIVQVPNEQIADVDGGMGTDISENEEFVSPFSSKTKVDLPSTAPWSSTLIYDDIQYADILATGAILTGILSYFGLAQAAALSAIAVAVGYAIAEYGDVDTRDIYLGFFLCLSPSSPMHVEVDYFYV</sequence>
<dbReference type="Proteomes" id="UP000185713">
    <property type="component" value="Unassembled WGS sequence"/>
</dbReference>
<dbReference type="EMBL" id="JWTK01000007">
    <property type="protein sequence ID" value="OJH48631.1"/>
    <property type="molecule type" value="Genomic_DNA"/>
</dbReference>
<reference evidence="2 6" key="4">
    <citation type="submission" date="2018-10" db="EMBL/GenBank/DDBJ databases">
        <title>Cultivation of a novel Methanohalophilus strain from Kebrit Deep of the Red Sea and a genomic comparison of members of the genus Methanohalophilus.</title>
        <authorList>
            <person name="Guan Y."/>
            <person name="Ngugi D.K."/>
            <person name="Stingl U."/>
        </authorList>
    </citation>
    <scope>NUCLEOTIDE SEQUENCE [LARGE SCALE GENOMIC DNA]</scope>
    <source>
        <strain evidence="2 6">DSM 7471</strain>
    </source>
</reference>
<dbReference type="Proteomes" id="UP000278252">
    <property type="component" value="Unassembled WGS sequence"/>
</dbReference>
<organism evidence="1 4">
    <name type="scientific">Methanohalophilus portucalensis FDF-1</name>
    <dbReference type="NCBI Taxonomy" id="523843"/>
    <lineage>
        <taxon>Archaea</taxon>
        <taxon>Methanobacteriati</taxon>
        <taxon>Methanobacteriota</taxon>
        <taxon>Stenosarchaea group</taxon>
        <taxon>Methanomicrobia</taxon>
        <taxon>Methanosarcinales</taxon>
        <taxon>Methanosarcinaceae</taxon>
        <taxon>Methanohalophilus</taxon>
    </lineage>
</organism>
<reference evidence="1 4" key="1">
    <citation type="submission" date="2014-12" db="EMBL/GenBank/DDBJ databases">
        <title>The genome sequence of Methanohalophilus portucalensis strain FDF1.</title>
        <authorList>
            <person name="Lai M.-C."/>
            <person name="Lai S.-J."/>
        </authorList>
    </citation>
    <scope>NUCLEOTIDE SEQUENCE [LARGE SCALE GENOMIC DNA]</scope>
    <source>
        <strain evidence="1 4">FDF-1</strain>
    </source>
</reference>
<keyword evidence="5" id="KW-1185">Reference proteome</keyword>
<dbReference type="OrthoDB" id="142783at2157"/>
<dbReference type="RefSeq" id="WP_072361577.1">
    <property type="nucleotide sequence ID" value="NZ_FXBN01000002.1"/>
</dbReference>
<evidence type="ECO:0000313" key="3">
    <source>
        <dbReference type="EMBL" id="SMH40114.1"/>
    </source>
</evidence>
<gene>
    <name evidence="2" type="ORF">EFE41_09470</name>
    <name evidence="1" type="ORF">MPF_1933</name>
    <name evidence="3" type="ORF">SAMN06264941_1494</name>
</gene>
<reference evidence="5" key="2">
    <citation type="submission" date="2017-04" db="EMBL/GenBank/DDBJ databases">
        <authorList>
            <person name="Varghese N."/>
            <person name="Submissions S."/>
        </authorList>
    </citation>
    <scope>NUCLEOTIDE SEQUENCE [LARGE SCALE GENOMIC DNA]</scope>
    <source>
        <strain evidence="5">FDF-1</strain>
    </source>
</reference>
<dbReference type="AlphaFoldDB" id="A0A1L9C2E3"/>
<protein>
    <submittedName>
        <fullName evidence="1">Uncharacterized protein</fullName>
    </submittedName>
</protein>
<evidence type="ECO:0000313" key="5">
    <source>
        <dbReference type="Proteomes" id="UP000193969"/>
    </source>
</evidence>